<dbReference type="Proteomes" id="UP001275315">
    <property type="component" value="Unassembled WGS sequence"/>
</dbReference>
<dbReference type="InterPro" id="IPR017449">
    <property type="entry name" value="Pro-tRNA_synth_II"/>
</dbReference>
<comment type="function">
    <text evidence="8">Catalyzes the attachment of proline to tRNA(Pro) in a two-step reaction: proline is first activated by ATP to form Pro-AMP and then transferred to the acceptor end of tRNA(Pro).</text>
</comment>
<dbReference type="InterPro" id="IPR016061">
    <property type="entry name" value="Pro-tRNA_ligase_II_C"/>
</dbReference>
<dbReference type="GO" id="GO:0004827">
    <property type="term" value="F:proline-tRNA ligase activity"/>
    <property type="evidence" value="ECO:0007669"/>
    <property type="project" value="UniProtKB-EC"/>
</dbReference>
<dbReference type="SUPFAM" id="SSF55681">
    <property type="entry name" value="Class II aaRS and biotin synthetases"/>
    <property type="match status" value="1"/>
</dbReference>
<protein>
    <recommendedName>
        <fullName evidence="8">Proline--tRNA ligase</fullName>
        <ecNumber evidence="8">6.1.1.15</ecNumber>
    </recommendedName>
    <alternativeName>
        <fullName evidence="8">Prolyl-tRNA synthetase</fullName>
        <shortName evidence="8">ProRS</shortName>
    </alternativeName>
</protein>
<keyword evidence="2 8" id="KW-0436">Ligase</keyword>
<dbReference type="RefSeq" id="WP_320381290.1">
    <property type="nucleotide sequence ID" value="NZ_JAWDIQ010000003.1"/>
</dbReference>
<comment type="domain">
    <text evidence="8">Consists of three domains: the N-terminal catalytic domain, the anticodon-binding domain and the C-terminal extension.</text>
</comment>
<dbReference type="Gene3D" id="3.30.930.10">
    <property type="entry name" value="Bira Bifunctional Protein, Domain 2"/>
    <property type="match status" value="1"/>
</dbReference>
<dbReference type="HAMAP" id="MF_01571">
    <property type="entry name" value="Pro_tRNA_synth_type3"/>
    <property type="match status" value="1"/>
</dbReference>
<keyword evidence="11" id="KW-1185">Reference proteome</keyword>
<sequence length="479" mass="55102">MGKKNKNFVEKVTAMEDDFAQWYTDVVKQAELVDYGAVRGTMIIKPYGYAIWENIRDEFDRQFKETGHTNVYFPMFIPESMLQKEKDHIEGFAPEVAWVTHGGDEELEERLVVRPTSEVLFGDYYSKNIHSYRDLPMLYNQWANVVRWEKTTRPFLRSLEFLWQEGHTCHATQEEAEAETSQMLNVYADVCENYLAIPVLKGKKTEKEKFAGAEYTLTIESLMHDGRALQSGTSHYLGTGFAEAFDIKYLDKEGKQQLVHQTSWGVSTRIMGALIMVHGDNRGLVVPPRVAPTQAMIVPIAQHKEGVLDKAYDLRDRLKEIVRVDIDASDKMPGWKFNEYEMKGIPVRIEMGPKDIEKEQVVLVRRDTGEKEFVSLQELEGRLPALLEEIQQNLYNKALAHRTEMTTTVTTMSELKQSLEDKGGFMKAMWCGELACEEQIREETTATSRCIPFEQEKVSDKCVCCGKEAKEMVYWAKAY</sequence>
<evidence type="ECO:0000313" key="11">
    <source>
        <dbReference type="Proteomes" id="UP001275315"/>
    </source>
</evidence>
<dbReference type="NCBIfam" id="TIGR00408">
    <property type="entry name" value="proS_fam_I"/>
    <property type="match status" value="1"/>
</dbReference>
<keyword evidence="6 8" id="KW-0030">Aminoacyl-tRNA synthetase</keyword>
<evidence type="ECO:0000256" key="2">
    <source>
        <dbReference type="ARBA" id="ARBA00022598"/>
    </source>
</evidence>
<keyword evidence="5 8" id="KW-0648">Protein biosynthesis</keyword>
<reference evidence="10 11" key="1">
    <citation type="submission" date="2023-10" db="EMBL/GenBank/DDBJ databases">
        <title>Virgibacillus soli CC-YMP-6 genome.</title>
        <authorList>
            <person name="Miliotis G."/>
            <person name="Sengupta P."/>
            <person name="Hameed A."/>
            <person name="Chuvochina M."/>
            <person name="Mcdonagh F."/>
            <person name="Simpson A.C."/>
            <person name="Singh N.K."/>
            <person name="Rekha P.D."/>
            <person name="Raman K."/>
            <person name="Hugenholtz P."/>
            <person name="Venkateswaran K."/>
        </authorList>
    </citation>
    <scope>NUCLEOTIDE SEQUENCE [LARGE SCALE GENOMIC DNA]</scope>
    <source>
        <strain evidence="10 11">CC-YMP-6</strain>
    </source>
</reference>
<dbReference type="CDD" id="cd00862">
    <property type="entry name" value="ProRS_anticodon_zinc"/>
    <property type="match status" value="1"/>
</dbReference>
<dbReference type="PANTHER" id="PTHR43382:SF2">
    <property type="entry name" value="BIFUNCTIONAL GLUTAMATE_PROLINE--TRNA LIGASE"/>
    <property type="match status" value="1"/>
</dbReference>
<evidence type="ECO:0000256" key="7">
    <source>
        <dbReference type="ARBA" id="ARBA00047671"/>
    </source>
</evidence>
<dbReference type="CDD" id="cd00778">
    <property type="entry name" value="ProRS_core_arch_euk"/>
    <property type="match status" value="1"/>
</dbReference>
<evidence type="ECO:0000256" key="6">
    <source>
        <dbReference type="ARBA" id="ARBA00023146"/>
    </source>
</evidence>
<evidence type="ECO:0000256" key="4">
    <source>
        <dbReference type="ARBA" id="ARBA00022840"/>
    </source>
</evidence>
<dbReference type="EC" id="6.1.1.15" evidence="8"/>
<comment type="similarity">
    <text evidence="8">Belongs to the class-II aminoacyl-tRNA synthetase family. ProS type 3 subfamily.</text>
</comment>
<dbReference type="InterPro" id="IPR002314">
    <property type="entry name" value="aa-tRNA-synt_IIb"/>
</dbReference>
<dbReference type="Pfam" id="PF09180">
    <property type="entry name" value="ProRS-C_1"/>
    <property type="match status" value="1"/>
</dbReference>
<comment type="catalytic activity">
    <reaction evidence="7 8">
        <text>tRNA(Pro) + L-proline + ATP = L-prolyl-tRNA(Pro) + AMP + diphosphate</text>
        <dbReference type="Rhea" id="RHEA:14305"/>
        <dbReference type="Rhea" id="RHEA-COMP:9700"/>
        <dbReference type="Rhea" id="RHEA-COMP:9702"/>
        <dbReference type="ChEBI" id="CHEBI:30616"/>
        <dbReference type="ChEBI" id="CHEBI:33019"/>
        <dbReference type="ChEBI" id="CHEBI:60039"/>
        <dbReference type="ChEBI" id="CHEBI:78442"/>
        <dbReference type="ChEBI" id="CHEBI:78532"/>
        <dbReference type="ChEBI" id="CHEBI:456215"/>
        <dbReference type="EC" id="6.1.1.15"/>
    </reaction>
</comment>
<dbReference type="SUPFAM" id="SSF52954">
    <property type="entry name" value="Class II aaRS ABD-related"/>
    <property type="match status" value="1"/>
</dbReference>
<dbReference type="SUPFAM" id="SSF64586">
    <property type="entry name" value="C-terminal domain of ProRS"/>
    <property type="match status" value="1"/>
</dbReference>
<dbReference type="InterPro" id="IPR006195">
    <property type="entry name" value="aa-tRNA-synth_II"/>
</dbReference>
<keyword evidence="4 8" id="KW-0067">ATP-binding</keyword>
<evidence type="ECO:0000313" key="10">
    <source>
        <dbReference type="EMBL" id="MDY0410409.1"/>
    </source>
</evidence>
<evidence type="ECO:0000256" key="5">
    <source>
        <dbReference type="ARBA" id="ARBA00022917"/>
    </source>
</evidence>
<dbReference type="PRINTS" id="PR01046">
    <property type="entry name" value="TRNASYNTHPRO"/>
</dbReference>
<dbReference type="PROSITE" id="PS50862">
    <property type="entry name" value="AA_TRNA_LIGASE_II"/>
    <property type="match status" value="1"/>
</dbReference>
<dbReference type="InterPro" id="IPR036621">
    <property type="entry name" value="Anticodon-bd_dom_sf"/>
</dbReference>
<dbReference type="InterPro" id="IPR004154">
    <property type="entry name" value="Anticodon-bd"/>
</dbReference>
<dbReference type="Pfam" id="PF00587">
    <property type="entry name" value="tRNA-synt_2b"/>
    <property type="match status" value="1"/>
</dbReference>
<dbReference type="SMART" id="SM00946">
    <property type="entry name" value="ProRS-C_1"/>
    <property type="match status" value="1"/>
</dbReference>
<evidence type="ECO:0000259" key="9">
    <source>
        <dbReference type="PROSITE" id="PS50862"/>
    </source>
</evidence>
<name>A0ABU5CVL7_9BACI</name>
<organism evidence="10 11">
    <name type="scientific">Paracerasibacillus soli</name>
    <dbReference type="NCBI Taxonomy" id="480284"/>
    <lineage>
        <taxon>Bacteria</taxon>
        <taxon>Bacillati</taxon>
        <taxon>Bacillota</taxon>
        <taxon>Bacilli</taxon>
        <taxon>Bacillales</taxon>
        <taxon>Bacillaceae</taxon>
        <taxon>Paracerasibacillus</taxon>
    </lineage>
</organism>
<dbReference type="InterPro" id="IPR002316">
    <property type="entry name" value="Pro-tRNA-ligase_IIa"/>
</dbReference>
<feature type="domain" description="Aminoacyl-transfer RNA synthetases class-II family profile" evidence="9">
    <location>
        <begin position="37"/>
        <end position="287"/>
    </location>
</feature>
<accession>A0ABU5CVL7</accession>
<dbReference type="InterPro" id="IPR004499">
    <property type="entry name" value="Pro-tRNA-ligase_IIa_arc-type"/>
</dbReference>
<evidence type="ECO:0000256" key="8">
    <source>
        <dbReference type="HAMAP-Rule" id="MF_01571"/>
    </source>
</evidence>
<proteinExistence type="inferred from homology"/>
<comment type="subcellular location">
    <subcellularLocation>
        <location evidence="8">Cytoplasm</location>
    </subcellularLocation>
</comment>
<dbReference type="Gene3D" id="3.40.50.800">
    <property type="entry name" value="Anticodon-binding domain"/>
    <property type="match status" value="1"/>
</dbReference>
<comment type="caution">
    <text evidence="10">The sequence shown here is derived from an EMBL/GenBank/DDBJ whole genome shotgun (WGS) entry which is preliminary data.</text>
</comment>
<evidence type="ECO:0000256" key="3">
    <source>
        <dbReference type="ARBA" id="ARBA00022741"/>
    </source>
</evidence>
<dbReference type="EMBL" id="JAWDIQ010000003">
    <property type="protein sequence ID" value="MDY0410409.1"/>
    <property type="molecule type" value="Genomic_DNA"/>
</dbReference>
<dbReference type="Pfam" id="PF03129">
    <property type="entry name" value="HGTP_anticodon"/>
    <property type="match status" value="1"/>
</dbReference>
<keyword evidence="1 8" id="KW-0963">Cytoplasm</keyword>
<keyword evidence="3 8" id="KW-0547">Nucleotide-binding</keyword>
<dbReference type="PANTHER" id="PTHR43382">
    <property type="entry name" value="PROLYL-TRNA SYNTHETASE"/>
    <property type="match status" value="1"/>
</dbReference>
<comment type="subunit">
    <text evidence="8">Homodimer.</text>
</comment>
<dbReference type="Gene3D" id="3.30.110.30">
    <property type="entry name" value="C-terminal domain of ProRS"/>
    <property type="match status" value="1"/>
</dbReference>
<dbReference type="InterPro" id="IPR045864">
    <property type="entry name" value="aa-tRNA-synth_II/BPL/LPL"/>
</dbReference>
<evidence type="ECO:0000256" key="1">
    <source>
        <dbReference type="ARBA" id="ARBA00022490"/>
    </source>
</evidence>
<dbReference type="InterPro" id="IPR033721">
    <property type="entry name" value="ProRS_core_arch_euk"/>
</dbReference>
<gene>
    <name evidence="8 10" type="primary">proS</name>
    <name evidence="10" type="ORF">RWD45_20000</name>
</gene>